<keyword evidence="6" id="KW-0735">Signal-anchor</keyword>
<evidence type="ECO:0000256" key="5">
    <source>
        <dbReference type="ARBA" id="ARBA00022692"/>
    </source>
</evidence>
<comment type="subcellular location">
    <subcellularLocation>
        <location evidence="1">Golgi apparatus membrane</location>
        <topology evidence="1">Single-pass type II membrane protein</topology>
    </subcellularLocation>
</comment>
<dbReference type="AlphaFoldDB" id="A0A9P1DI56"/>
<name>A0A9P1DI56_9DINO</name>
<evidence type="ECO:0000313" key="12">
    <source>
        <dbReference type="EMBL" id="CAL1162453.1"/>
    </source>
</evidence>
<proteinExistence type="inferred from homology"/>
<evidence type="ECO:0000256" key="1">
    <source>
        <dbReference type="ARBA" id="ARBA00004323"/>
    </source>
</evidence>
<dbReference type="EMBL" id="CAMXCT030004446">
    <property type="protein sequence ID" value="CAL4796390.1"/>
    <property type="molecule type" value="Genomic_DNA"/>
</dbReference>
<comment type="caution">
    <text evidence="11">The sequence shown here is derived from an EMBL/GenBank/DDBJ whole genome shotgun (WGS) entry which is preliminary data.</text>
</comment>
<dbReference type="Gene3D" id="3.90.550.50">
    <property type="match status" value="1"/>
</dbReference>
<keyword evidence="5" id="KW-0812">Transmembrane</keyword>
<keyword evidence="7" id="KW-1133">Transmembrane helix</keyword>
<evidence type="ECO:0000256" key="6">
    <source>
        <dbReference type="ARBA" id="ARBA00022968"/>
    </source>
</evidence>
<evidence type="ECO:0000256" key="8">
    <source>
        <dbReference type="ARBA" id="ARBA00023034"/>
    </source>
</evidence>
<organism evidence="11">
    <name type="scientific">Cladocopium goreaui</name>
    <dbReference type="NCBI Taxonomy" id="2562237"/>
    <lineage>
        <taxon>Eukaryota</taxon>
        <taxon>Sar</taxon>
        <taxon>Alveolata</taxon>
        <taxon>Dinophyceae</taxon>
        <taxon>Suessiales</taxon>
        <taxon>Symbiodiniaceae</taxon>
        <taxon>Cladocopium</taxon>
    </lineage>
</organism>
<dbReference type="GO" id="GO:0016758">
    <property type="term" value="F:hexosyltransferase activity"/>
    <property type="evidence" value="ECO:0007669"/>
    <property type="project" value="InterPro"/>
</dbReference>
<dbReference type="GO" id="GO:0000139">
    <property type="term" value="C:Golgi membrane"/>
    <property type="evidence" value="ECO:0007669"/>
    <property type="project" value="UniProtKB-SubCell"/>
</dbReference>
<evidence type="ECO:0000313" key="11">
    <source>
        <dbReference type="EMBL" id="CAI4009078.1"/>
    </source>
</evidence>
<keyword evidence="4" id="KW-0808">Transferase</keyword>
<dbReference type="EMBL" id="CAMXCT020004446">
    <property type="protein sequence ID" value="CAL1162453.1"/>
    <property type="molecule type" value="Genomic_DNA"/>
</dbReference>
<reference evidence="11" key="1">
    <citation type="submission" date="2022-10" db="EMBL/GenBank/DDBJ databases">
        <authorList>
            <person name="Chen Y."/>
            <person name="Dougan E. K."/>
            <person name="Chan C."/>
            <person name="Rhodes N."/>
            <person name="Thang M."/>
        </authorList>
    </citation>
    <scope>NUCLEOTIDE SEQUENCE</scope>
</reference>
<evidence type="ECO:0000256" key="4">
    <source>
        <dbReference type="ARBA" id="ARBA00022679"/>
    </source>
</evidence>
<protein>
    <submittedName>
        <fullName evidence="13">Hydroxyproline O-galactosyltransferase GALT4 (Beta-1,3-galactosyltransferase 17)</fullName>
    </submittedName>
</protein>
<evidence type="ECO:0000256" key="7">
    <source>
        <dbReference type="ARBA" id="ARBA00022989"/>
    </source>
</evidence>
<keyword evidence="3" id="KW-0328">Glycosyltransferase</keyword>
<evidence type="ECO:0000313" key="13">
    <source>
        <dbReference type="EMBL" id="CAL4796390.1"/>
    </source>
</evidence>
<evidence type="ECO:0000256" key="3">
    <source>
        <dbReference type="ARBA" id="ARBA00022676"/>
    </source>
</evidence>
<dbReference type="Proteomes" id="UP001152797">
    <property type="component" value="Unassembled WGS sequence"/>
</dbReference>
<sequence length="609" mass="69018">MLKTLPWLLAVSARRVEIYDAINFSKAHATPDACRVLHWPTVLGNSQQLPGPADAFDIIMTDDAQMVPWLEAQGKLYFLENRDFALGDMSRELAQLKEAAPLEWRREGMSVLLPAVANTGWLQQAFEDVKVMMPASYFIDDGTFITRNRAFANFTFTALLLLDQDTGVPPQSLIDCIAHGTVPIIVGKHHKLDYTRYFSFAIAKFRDFSVEQAISFMLTAPADALYVYANSVKIVQEFFYMRYKHPFRQRLQRHAAMACHALRSPQPPLAFVSIYSAKKNFGRRMALRDTWLPILKAHGIPYRFFLAGTAVDDSELDHLLRRERDYFDDMVFLIGTTDEYPIGKKGLAALLWVAHHSDAQFWLKFDDDLYVRPHSVLSRLSGIQRAELYWGAFDYSGLVIRDVSDPHYTAPEIWPEPVFPPYARGAGLAMSMDLVRLIAEEEEKRPLKKIKVEDVSYGFYLWQLIYDRAVTSITLYDRDELHFAMDAKCCTEESHPNNCWLPLTAQTWIVHHVSPSVIRCMFAKDIASGLYLPAEVETRYLQGILLDMAEYDHHVQSAVGKIQGGQSSQSGHGMAADLCGCVVTPPAHPGKPLQGGRMNEYSTGPRLHS</sequence>
<feature type="region of interest" description="Disordered" evidence="10">
    <location>
        <begin position="590"/>
        <end position="609"/>
    </location>
</feature>
<keyword evidence="14" id="KW-1185">Reference proteome</keyword>
<accession>A0A9P1DI56</accession>
<evidence type="ECO:0000256" key="10">
    <source>
        <dbReference type="SAM" id="MobiDB-lite"/>
    </source>
</evidence>
<comment type="similarity">
    <text evidence="2">Belongs to the glycosyltransferase 31 family.</text>
</comment>
<evidence type="ECO:0000256" key="2">
    <source>
        <dbReference type="ARBA" id="ARBA00008661"/>
    </source>
</evidence>
<evidence type="ECO:0000313" key="14">
    <source>
        <dbReference type="Proteomes" id="UP001152797"/>
    </source>
</evidence>
<keyword evidence="8" id="KW-0333">Golgi apparatus</keyword>
<dbReference type="PANTHER" id="PTHR11214:SF3">
    <property type="entry name" value="BETA-1,3-GALACTOSYLTRANSFERASE 6"/>
    <property type="match status" value="1"/>
</dbReference>
<dbReference type="EMBL" id="CAMXCT010004446">
    <property type="protein sequence ID" value="CAI4009078.1"/>
    <property type="molecule type" value="Genomic_DNA"/>
</dbReference>
<evidence type="ECO:0000256" key="9">
    <source>
        <dbReference type="ARBA" id="ARBA00023136"/>
    </source>
</evidence>
<dbReference type="OrthoDB" id="407080at2759"/>
<keyword evidence="9" id="KW-0472">Membrane</keyword>
<reference evidence="12" key="2">
    <citation type="submission" date="2024-04" db="EMBL/GenBank/DDBJ databases">
        <authorList>
            <person name="Chen Y."/>
            <person name="Shah S."/>
            <person name="Dougan E. K."/>
            <person name="Thang M."/>
            <person name="Chan C."/>
        </authorList>
    </citation>
    <scope>NUCLEOTIDE SEQUENCE [LARGE SCALE GENOMIC DNA]</scope>
</reference>
<gene>
    <name evidence="11" type="ORF">C1SCF055_LOCUS34456</name>
</gene>
<dbReference type="PANTHER" id="PTHR11214">
    <property type="entry name" value="BETA-1,3-N-ACETYLGLUCOSAMINYLTRANSFERASE"/>
    <property type="match status" value="1"/>
</dbReference>
<dbReference type="Pfam" id="PF01762">
    <property type="entry name" value="Galactosyl_T"/>
    <property type="match status" value="1"/>
</dbReference>
<dbReference type="InterPro" id="IPR002659">
    <property type="entry name" value="Glyco_trans_31"/>
</dbReference>